<feature type="region of interest" description="Disordered" evidence="1">
    <location>
        <begin position="80"/>
        <end position="200"/>
    </location>
</feature>
<comment type="caution">
    <text evidence="3">The sequence shown here is derived from an EMBL/GenBank/DDBJ whole genome shotgun (WGS) entry which is preliminary data.</text>
</comment>
<keyword evidence="2" id="KW-0812">Transmembrane</keyword>
<gene>
    <name evidence="3" type="ORF">DFH07DRAFT_189075</name>
</gene>
<proteinExistence type="predicted"/>
<organism evidence="3 4">
    <name type="scientific">Mycena maculata</name>
    <dbReference type="NCBI Taxonomy" id="230809"/>
    <lineage>
        <taxon>Eukaryota</taxon>
        <taxon>Fungi</taxon>
        <taxon>Dikarya</taxon>
        <taxon>Basidiomycota</taxon>
        <taxon>Agaricomycotina</taxon>
        <taxon>Agaricomycetes</taxon>
        <taxon>Agaricomycetidae</taxon>
        <taxon>Agaricales</taxon>
        <taxon>Marasmiineae</taxon>
        <taxon>Mycenaceae</taxon>
        <taxon>Mycena</taxon>
    </lineage>
</organism>
<sequence length="266" mass="29015">MPLAHTTLIIIIAVSAAVGGLLLVLILYRIFRRPVQVVPLPPKQELARYREQQLTVPESRPQTWYDAGFLSTSSYVASKSSLLPPDSRGGSPFRHSSLNMSESPSEDISHLSGTAPMDTELQLPNLPFDASSTSLSTAETAGSSSPPLDSSFSHTPRQSRSSSSTRPHRPRPLSVGSTGSSAISRNSRNTIRGMPHGPHSQVQIVLPAPLAFNDRTPYYESPSRLSIVDQWAPVAVRSEGNNPIPRHQRRSFSNCTRAYIAPLSFH</sequence>
<dbReference type="AlphaFoldDB" id="A0AAD7KDQ9"/>
<protein>
    <submittedName>
        <fullName evidence="3">Uncharacterized protein</fullName>
    </submittedName>
</protein>
<evidence type="ECO:0000313" key="4">
    <source>
        <dbReference type="Proteomes" id="UP001215280"/>
    </source>
</evidence>
<feature type="transmembrane region" description="Helical" evidence="2">
    <location>
        <begin position="6"/>
        <end position="28"/>
    </location>
</feature>
<reference evidence="3" key="1">
    <citation type="submission" date="2023-03" db="EMBL/GenBank/DDBJ databases">
        <title>Massive genome expansion in bonnet fungi (Mycena s.s.) driven by repeated elements and novel gene families across ecological guilds.</title>
        <authorList>
            <consortium name="Lawrence Berkeley National Laboratory"/>
            <person name="Harder C.B."/>
            <person name="Miyauchi S."/>
            <person name="Viragh M."/>
            <person name="Kuo A."/>
            <person name="Thoen E."/>
            <person name="Andreopoulos B."/>
            <person name="Lu D."/>
            <person name="Skrede I."/>
            <person name="Drula E."/>
            <person name="Henrissat B."/>
            <person name="Morin E."/>
            <person name="Kohler A."/>
            <person name="Barry K."/>
            <person name="LaButti K."/>
            <person name="Morin E."/>
            <person name="Salamov A."/>
            <person name="Lipzen A."/>
            <person name="Mereny Z."/>
            <person name="Hegedus B."/>
            <person name="Baldrian P."/>
            <person name="Stursova M."/>
            <person name="Weitz H."/>
            <person name="Taylor A."/>
            <person name="Grigoriev I.V."/>
            <person name="Nagy L.G."/>
            <person name="Martin F."/>
            <person name="Kauserud H."/>
        </authorList>
    </citation>
    <scope>NUCLEOTIDE SEQUENCE</scope>
    <source>
        <strain evidence="3">CBHHK188m</strain>
    </source>
</reference>
<keyword evidence="2" id="KW-1133">Transmembrane helix</keyword>
<feature type="compositionally biased region" description="Polar residues" evidence="1">
    <location>
        <begin position="175"/>
        <end position="190"/>
    </location>
</feature>
<dbReference type="EMBL" id="JARJLG010000002">
    <property type="protein sequence ID" value="KAJ7783507.1"/>
    <property type="molecule type" value="Genomic_DNA"/>
</dbReference>
<evidence type="ECO:0000256" key="2">
    <source>
        <dbReference type="SAM" id="Phobius"/>
    </source>
</evidence>
<dbReference type="Proteomes" id="UP001215280">
    <property type="component" value="Unassembled WGS sequence"/>
</dbReference>
<evidence type="ECO:0000313" key="3">
    <source>
        <dbReference type="EMBL" id="KAJ7783507.1"/>
    </source>
</evidence>
<evidence type="ECO:0000256" key="1">
    <source>
        <dbReference type="SAM" id="MobiDB-lite"/>
    </source>
</evidence>
<feature type="compositionally biased region" description="Polar residues" evidence="1">
    <location>
        <begin position="94"/>
        <end position="103"/>
    </location>
</feature>
<keyword evidence="4" id="KW-1185">Reference proteome</keyword>
<name>A0AAD7KDQ9_9AGAR</name>
<feature type="compositionally biased region" description="Low complexity" evidence="1">
    <location>
        <begin position="130"/>
        <end position="165"/>
    </location>
</feature>
<accession>A0AAD7KDQ9</accession>
<keyword evidence="2" id="KW-0472">Membrane</keyword>